<evidence type="ECO:0000313" key="12">
    <source>
        <dbReference type="Proteomes" id="UP000236311"/>
    </source>
</evidence>
<gene>
    <name evidence="11" type="primary">ansA</name>
    <name evidence="11" type="ORF">AMURIS_00797</name>
</gene>
<dbReference type="InterPro" id="IPR006034">
    <property type="entry name" value="Asparaginase/glutaminase-like"/>
</dbReference>
<dbReference type="GO" id="GO:0006520">
    <property type="term" value="P:amino acid metabolic process"/>
    <property type="evidence" value="ECO:0007669"/>
    <property type="project" value="InterPro"/>
</dbReference>
<dbReference type="PRINTS" id="PR00139">
    <property type="entry name" value="ASNGLNASE"/>
</dbReference>
<dbReference type="PANTHER" id="PTHR11707:SF28">
    <property type="entry name" value="60 KDA LYSOPHOSPHOLIPASE"/>
    <property type="match status" value="1"/>
</dbReference>
<dbReference type="CDD" id="cd08963">
    <property type="entry name" value="L-asparaginase_I"/>
    <property type="match status" value="1"/>
</dbReference>
<dbReference type="Pfam" id="PF17763">
    <property type="entry name" value="Asparaginase_C"/>
    <property type="match status" value="1"/>
</dbReference>
<keyword evidence="3 11" id="KW-0378">Hydrolase</keyword>
<evidence type="ECO:0000259" key="10">
    <source>
        <dbReference type="Pfam" id="PF17763"/>
    </source>
</evidence>
<feature type="active site" description="O-isoaspartyl threonine intermediate" evidence="5">
    <location>
        <position position="15"/>
    </location>
</feature>
<comment type="similarity">
    <text evidence="1">Belongs to the asparaginase 1 family.</text>
</comment>
<dbReference type="InterPro" id="IPR027475">
    <property type="entry name" value="Asparaginase/glutaminase_AS2"/>
</dbReference>
<dbReference type="InterPro" id="IPR027474">
    <property type="entry name" value="L-asparaginase_N"/>
</dbReference>
<dbReference type="PIRSF" id="PIRSF500176">
    <property type="entry name" value="L_ASNase"/>
    <property type="match status" value="1"/>
</dbReference>
<dbReference type="PANTHER" id="PTHR11707">
    <property type="entry name" value="L-ASPARAGINASE"/>
    <property type="match status" value="1"/>
</dbReference>
<dbReference type="Gene3D" id="3.40.50.1170">
    <property type="entry name" value="L-asparaginase, N-terminal domain"/>
    <property type="match status" value="1"/>
</dbReference>
<accession>A0A2K4ZCA4</accession>
<dbReference type="Pfam" id="PF00710">
    <property type="entry name" value="Asparaginase"/>
    <property type="match status" value="1"/>
</dbReference>
<dbReference type="NCBIfam" id="TIGR00519">
    <property type="entry name" value="asnASE_I"/>
    <property type="match status" value="1"/>
</dbReference>
<dbReference type="SUPFAM" id="SSF53774">
    <property type="entry name" value="Glutaminase/Asparaginase"/>
    <property type="match status" value="1"/>
</dbReference>
<dbReference type="PROSITE" id="PS00144">
    <property type="entry name" value="ASN_GLN_ASE_1"/>
    <property type="match status" value="1"/>
</dbReference>
<dbReference type="FunFam" id="3.40.50.1170:FF:000001">
    <property type="entry name" value="L-asparaginase 2"/>
    <property type="match status" value="1"/>
</dbReference>
<evidence type="ECO:0000256" key="4">
    <source>
        <dbReference type="ARBA" id="ARBA00049366"/>
    </source>
</evidence>
<dbReference type="InterPro" id="IPR036152">
    <property type="entry name" value="Asp/glu_Ase-like_sf"/>
</dbReference>
<reference evidence="11 12" key="1">
    <citation type="submission" date="2018-01" db="EMBL/GenBank/DDBJ databases">
        <authorList>
            <person name="Gaut B.S."/>
            <person name="Morton B.R."/>
            <person name="Clegg M.T."/>
            <person name="Duvall M.R."/>
        </authorList>
    </citation>
    <scope>NUCLEOTIDE SEQUENCE [LARGE SCALE GENOMIC DNA]</scope>
    <source>
        <strain evidence="11">GP69</strain>
    </source>
</reference>
<dbReference type="InterPro" id="IPR020827">
    <property type="entry name" value="Asparaginase/glutaminase_AS1"/>
</dbReference>
<comment type="catalytic activity">
    <reaction evidence="4">
        <text>L-asparagine + H2O = L-aspartate + NH4(+)</text>
        <dbReference type="Rhea" id="RHEA:21016"/>
        <dbReference type="ChEBI" id="CHEBI:15377"/>
        <dbReference type="ChEBI" id="CHEBI:28938"/>
        <dbReference type="ChEBI" id="CHEBI:29991"/>
        <dbReference type="ChEBI" id="CHEBI:58048"/>
        <dbReference type="EC" id="3.5.1.1"/>
    </reaction>
</comment>
<evidence type="ECO:0000313" key="11">
    <source>
        <dbReference type="EMBL" id="SOY28089.1"/>
    </source>
</evidence>
<keyword evidence="12" id="KW-1185">Reference proteome</keyword>
<dbReference type="InterPro" id="IPR006033">
    <property type="entry name" value="AsnA_fam"/>
</dbReference>
<name>A0A2K4ZCA4_9FIRM</name>
<evidence type="ECO:0000256" key="6">
    <source>
        <dbReference type="PIRSR" id="PIRSR001220-2"/>
    </source>
</evidence>
<dbReference type="InterPro" id="IPR040919">
    <property type="entry name" value="Asparaginase_C"/>
</dbReference>
<feature type="binding site" evidence="6">
    <location>
        <begin position="88"/>
        <end position="89"/>
    </location>
    <ligand>
        <name>substrate</name>
    </ligand>
</feature>
<dbReference type="AlphaFoldDB" id="A0A2K4ZCA4"/>
<dbReference type="Gene3D" id="3.40.50.40">
    <property type="match status" value="1"/>
</dbReference>
<organism evidence="11 12">
    <name type="scientific">Acetatifactor muris</name>
    <dbReference type="NCBI Taxonomy" id="879566"/>
    <lineage>
        <taxon>Bacteria</taxon>
        <taxon>Bacillati</taxon>
        <taxon>Bacillota</taxon>
        <taxon>Clostridia</taxon>
        <taxon>Lachnospirales</taxon>
        <taxon>Lachnospiraceae</taxon>
        <taxon>Acetatifactor</taxon>
    </lineage>
</organism>
<evidence type="ECO:0000256" key="3">
    <source>
        <dbReference type="ARBA" id="ARBA00022801"/>
    </source>
</evidence>
<feature type="domain" description="L-asparaginase N-terminal" evidence="9">
    <location>
        <begin position="6"/>
        <end position="189"/>
    </location>
</feature>
<dbReference type="PIRSF" id="PIRSF001220">
    <property type="entry name" value="L-ASNase_gatD"/>
    <property type="match status" value="1"/>
</dbReference>
<feature type="domain" description="Asparaginase/glutaminase C-terminal" evidence="10">
    <location>
        <begin position="208"/>
        <end position="325"/>
    </location>
</feature>
<dbReference type="PROSITE" id="PS00917">
    <property type="entry name" value="ASN_GLN_ASE_2"/>
    <property type="match status" value="1"/>
</dbReference>
<evidence type="ECO:0000256" key="8">
    <source>
        <dbReference type="PROSITE-ProRule" id="PRU10100"/>
    </source>
</evidence>
<feature type="active site" evidence="8">
    <location>
        <position position="88"/>
    </location>
</feature>
<dbReference type="InterPro" id="IPR041725">
    <property type="entry name" value="L-asparaginase_I"/>
</dbReference>
<proteinExistence type="inferred from homology"/>
<dbReference type="Proteomes" id="UP000236311">
    <property type="component" value="Unassembled WGS sequence"/>
</dbReference>
<evidence type="ECO:0000256" key="7">
    <source>
        <dbReference type="PROSITE-ProRule" id="PRU10099"/>
    </source>
</evidence>
<protein>
    <recommendedName>
        <fullName evidence="2">asparaginase</fullName>
        <ecNumber evidence="2">3.5.1.1</ecNumber>
    </recommendedName>
</protein>
<dbReference type="InterPro" id="IPR027473">
    <property type="entry name" value="L-asparaginase_C"/>
</dbReference>
<evidence type="ECO:0000259" key="9">
    <source>
        <dbReference type="Pfam" id="PF00710"/>
    </source>
</evidence>
<dbReference type="SMART" id="SM00870">
    <property type="entry name" value="Asparaginase"/>
    <property type="match status" value="1"/>
</dbReference>
<feature type="binding site" evidence="6">
    <location>
        <position position="57"/>
    </location>
    <ligand>
        <name>substrate</name>
    </ligand>
</feature>
<evidence type="ECO:0000256" key="5">
    <source>
        <dbReference type="PIRSR" id="PIRSR001220-1"/>
    </source>
</evidence>
<dbReference type="EMBL" id="OFSM01000003">
    <property type="protein sequence ID" value="SOY28089.1"/>
    <property type="molecule type" value="Genomic_DNA"/>
</dbReference>
<dbReference type="SFLD" id="SFLDS00057">
    <property type="entry name" value="Glutaminase/Asparaginase"/>
    <property type="match status" value="1"/>
</dbReference>
<evidence type="ECO:0000256" key="1">
    <source>
        <dbReference type="ARBA" id="ARBA00010518"/>
    </source>
</evidence>
<dbReference type="GO" id="GO:0004067">
    <property type="term" value="F:asparaginase activity"/>
    <property type="evidence" value="ECO:0007669"/>
    <property type="project" value="UniProtKB-UniRule"/>
</dbReference>
<dbReference type="EC" id="3.5.1.1" evidence="2"/>
<dbReference type="InterPro" id="IPR037152">
    <property type="entry name" value="L-asparaginase_N_sf"/>
</dbReference>
<dbReference type="PROSITE" id="PS51732">
    <property type="entry name" value="ASN_GLN_ASE_3"/>
    <property type="match status" value="1"/>
</dbReference>
<sequence length="345" mass="38558">MEDMKKVLLIATGGTIASGYTEDGLAPQIAAGALLRYVEEYRDFCRVDVQEPFSLDSTNIYGRHWVELAGLIEKKYDAYDGFVICHGTDTMAFTAAALSYLIQNSRKPIVVTGAQKPIDLPVTDARTNLLDSLRFASDGRAHGVNIVFGGNVIAGTRAKKERSKSYNAFSSINYPNIAVIRDGRIIFYIEDEDRINGQVTFYHTLNERILLLKLVPGMDGTVLNRLFSGYDGVIIEAFGVGGFPDYGEIPFYSEIRRWMDAGKFVMMATQVTHEGSDMEVYQVGKVIKEEFGLMEAYDMTLEATVTKAMWALGQTKDPEVFRRLFYRTVNHDILLGEEQASELPS</sequence>
<feature type="active site" evidence="7">
    <location>
        <position position="15"/>
    </location>
</feature>
<evidence type="ECO:0000256" key="2">
    <source>
        <dbReference type="ARBA" id="ARBA00012920"/>
    </source>
</evidence>